<evidence type="ECO:0000256" key="9">
    <source>
        <dbReference type="SAM" id="MobiDB-lite"/>
    </source>
</evidence>
<dbReference type="Proteomes" id="UP000694521">
    <property type="component" value="Unplaced"/>
</dbReference>
<accession>A0A8B9E3Q1</accession>
<sequence>MEPWHRYPAAAEAPPGGSPRAIQTRCWAAVGPGGPRAAFQPQPSRAFSPLPMPSLGSQSWGCRGTKASPLPKLSVLGLGFVREHQGRSPTCVPATSGLGRAPELGTETGRGWWLAGHSERRPSPQSLRQSRPGTPIVILRDVQSAPKTASAGEHKPETIRLITKDFVRDLVVPMENPAASLIIGREDFQRLTEASRVLSKEEREAKLAALRAEKEAVLEAVGERKAAAKQRAALQRQKGKLSDLEEEAKERAQHLLQRASRMRTEQEDEIKEFSELILGAKCHMVRDAQILEKQLVAKELEEEEKRLAEMMEVERQKANEMQEELERRRKQELIRGRQELVKQMEKNAEERALRAEQRDQETREMLQHLEQLKLEDLKDLERRQEQQRKIQAEIKRINDENRRCKEEQLRQERMADEKILEYQRQKMEREAEFEAEQERIRREKEKEMARLRAMQERALDHQAERDALRAKRSQEAAEREWRRKEKEAARRKAELEEQLKRSRLEQIAAREHRMAVQVQQDRDEFERILRAQQEQMEKEKAEAERRVALQRAHAGDVRRQMQEWRQRRVRERAAAFEECQRLQEEARRRSQRITQLKEKKLQELRCCSISACLLPTSLHVPRSRPDFPPCPNPPSHHPVGSSPSPSDGPCSKAVVLAWHGVPEDFFPPQSRRHPREVLRPGGAAGLEQGRRSAHAGSAPRGAPTGCCSAGSRGVGVCLGRGFYKKVFMEQPASSVLLLLRTCGPGAGVVQMPLV</sequence>
<dbReference type="Pfam" id="PF13868">
    <property type="entry name" value="TPH"/>
    <property type="match status" value="1"/>
</dbReference>
<dbReference type="PANTHER" id="PTHR15504">
    <property type="entry name" value="NASOPHARYNGEAL EPITHELIUM SPECIFIC PROTEIN 1"/>
    <property type="match status" value="1"/>
</dbReference>
<dbReference type="GO" id="GO:0031514">
    <property type="term" value="C:motile cilium"/>
    <property type="evidence" value="ECO:0007669"/>
    <property type="project" value="UniProtKB-SubCell"/>
</dbReference>
<evidence type="ECO:0000256" key="5">
    <source>
        <dbReference type="ARBA" id="ARBA00023273"/>
    </source>
</evidence>
<keyword evidence="3 8" id="KW-0175">Coiled coil</keyword>
<feature type="coiled-coil region" evidence="8">
    <location>
        <begin position="200"/>
        <end position="335"/>
    </location>
</feature>
<feature type="compositionally biased region" description="Low complexity" evidence="9">
    <location>
        <begin position="8"/>
        <end position="20"/>
    </location>
</feature>
<dbReference type="Ensembl" id="ENSACDT00005019334.1">
    <property type="protein sequence ID" value="ENSACDP00005016070.1"/>
    <property type="gene ID" value="ENSACDG00005011766.1"/>
</dbReference>
<evidence type="ECO:0000256" key="3">
    <source>
        <dbReference type="ARBA" id="ARBA00023054"/>
    </source>
</evidence>
<dbReference type="InterPro" id="IPR043597">
    <property type="entry name" value="TPH_dom"/>
</dbReference>
<evidence type="ECO:0000256" key="7">
    <source>
        <dbReference type="ARBA" id="ARBA00034142"/>
    </source>
</evidence>
<feature type="region of interest" description="Disordered" evidence="9">
    <location>
        <begin position="1"/>
        <end position="20"/>
    </location>
</feature>
<feature type="coiled-coil region" evidence="8">
    <location>
        <begin position="380"/>
        <end position="553"/>
    </location>
</feature>
<keyword evidence="2" id="KW-0282">Flagellum</keyword>
<dbReference type="PANTHER" id="PTHR15504:SF0">
    <property type="entry name" value="CILIA- AND FLAGELLA-ASSOCIATED PROTEIN 45"/>
    <property type="match status" value="1"/>
</dbReference>
<keyword evidence="12" id="KW-1185">Reference proteome</keyword>
<protein>
    <recommendedName>
        <fullName evidence="7">Cilia- and flagella-associated protein 45</fullName>
    </recommendedName>
</protein>
<reference evidence="11" key="2">
    <citation type="submission" date="2025-09" db="UniProtKB">
        <authorList>
            <consortium name="Ensembl"/>
        </authorList>
    </citation>
    <scope>IDENTIFICATION</scope>
</reference>
<evidence type="ECO:0000256" key="2">
    <source>
        <dbReference type="ARBA" id="ARBA00022846"/>
    </source>
</evidence>
<dbReference type="AlphaFoldDB" id="A0A8B9E3Q1"/>
<keyword evidence="4" id="KW-0969">Cilium</keyword>
<evidence type="ECO:0000256" key="1">
    <source>
        <dbReference type="ARBA" id="ARBA00004230"/>
    </source>
</evidence>
<evidence type="ECO:0000256" key="4">
    <source>
        <dbReference type="ARBA" id="ARBA00023069"/>
    </source>
</evidence>
<evidence type="ECO:0000313" key="12">
    <source>
        <dbReference type="Proteomes" id="UP000694521"/>
    </source>
</evidence>
<feature type="region of interest" description="Disordered" evidence="9">
    <location>
        <begin position="629"/>
        <end position="648"/>
    </location>
</feature>
<comment type="subcellular location">
    <subcellularLocation>
        <location evidence="1">Cell projection</location>
        <location evidence="1">Cilium</location>
        <location evidence="1">Flagellum</location>
    </subcellularLocation>
</comment>
<feature type="compositionally biased region" description="Low complexity" evidence="9">
    <location>
        <begin position="637"/>
        <end position="648"/>
    </location>
</feature>
<evidence type="ECO:0000313" key="11">
    <source>
        <dbReference type="Ensembl" id="ENSACDP00005016070.1"/>
    </source>
</evidence>
<proteinExistence type="inferred from homology"/>
<evidence type="ECO:0000256" key="6">
    <source>
        <dbReference type="ARBA" id="ARBA00034116"/>
    </source>
</evidence>
<dbReference type="InterPro" id="IPR033253">
    <property type="entry name" value="CFAP45"/>
</dbReference>
<keyword evidence="5" id="KW-0966">Cell projection</keyword>
<reference evidence="11" key="1">
    <citation type="submission" date="2025-08" db="UniProtKB">
        <authorList>
            <consortium name="Ensembl"/>
        </authorList>
    </citation>
    <scope>IDENTIFICATION</scope>
</reference>
<feature type="region of interest" description="Disordered" evidence="9">
    <location>
        <begin position="665"/>
        <end position="706"/>
    </location>
</feature>
<name>A0A8B9E3Q1_ANSCY</name>
<organism evidence="11 12">
    <name type="scientific">Anser cygnoides</name>
    <name type="common">Swan goose</name>
    <dbReference type="NCBI Taxonomy" id="8845"/>
    <lineage>
        <taxon>Eukaryota</taxon>
        <taxon>Metazoa</taxon>
        <taxon>Chordata</taxon>
        <taxon>Craniata</taxon>
        <taxon>Vertebrata</taxon>
        <taxon>Euteleostomi</taxon>
        <taxon>Archelosauria</taxon>
        <taxon>Archosauria</taxon>
        <taxon>Dinosauria</taxon>
        <taxon>Saurischia</taxon>
        <taxon>Theropoda</taxon>
        <taxon>Coelurosauria</taxon>
        <taxon>Aves</taxon>
        <taxon>Neognathae</taxon>
        <taxon>Galloanserae</taxon>
        <taxon>Anseriformes</taxon>
        <taxon>Anatidae</taxon>
        <taxon>Anserinae</taxon>
        <taxon>Anser</taxon>
    </lineage>
</organism>
<feature type="domain" description="Trichohyalin-plectin-homology" evidence="10">
    <location>
        <begin position="264"/>
        <end position="605"/>
    </location>
</feature>
<evidence type="ECO:0000259" key="10">
    <source>
        <dbReference type="Pfam" id="PF13868"/>
    </source>
</evidence>
<evidence type="ECO:0000256" key="8">
    <source>
        <dbReference type="SAM" id="Coils"/>
    </source>
</evidence>
<comment type="similarity">
    <text evidence="6">Belongs to the CFAP45 family.</text>
</comment>